<accession>A0ABM9CN78</accession>
<proteinExistence type="predicted"/>
<keyword evidence="1" id="KW-0812">Transmembrane</keyword>
<keyword evidence="3" id="KW-1185">Reference proteome</keyword>
<evidence type="ECO:0000313" key="3">
    <source>
        <dbReference type="Proteomes" id="UP000838686"/>
    </source>
</evidence>
<dbReference type="Proteomes" id="UP000838686">
    <property type="component" value="Unassembled WGS sequence"/>
</dbReference>
<feature type="transmembrane region" description="Helical" evidence="1">
    <location>
        <begin position="32"/>
        <end position="60"/>
    </location>
</feature>
<feature type="transmembrane region" description="Helical" evidence="1">
    <location>
        <begin position="72"/>
        <end position="93"/>
    </location>
</feature>
<protein>
    <submittedName>
        <fullName evidence="2">Uncharacterized protein</fullName>
    </submittedName>
</protein>
<keyword evidence="1" id="KW-0472">Membrane</keyword>
<comment type="caution">
    <text evidence="2">The sequence shown here is derived from an EMBL/GenBank/DDBJ whole genome shotgun (WGS) entry which is preliminary data.</text>
</comment>
<evidence type="ECO:0000313" key="2">
    <source>
        <dbReference type="EMBL" id="CAH1219228.1"/>
    </source>
</evidence>
<gene>
    <name evidence="2" type="ORF">PAECIP111893_04522</name>
</gene>
<keyword evidence="1" id="KW-1133">Transmembrane helix</keyword>
<dbReference type="RefSeq" id="WP_236345000.1">
    <property type="nucleotide sequence ID" value="NZ_CAKMMF010000032.1"/>
</dbReference>
<organism evidence="2 3">
    <name type="scientific">Paenibacillus plantiphilus</name>
    <dbReference type="NCBI Taxonomy" id="2905650"/>
    <lineage>
        <taxon>Bacteria</taxon>
        <taxon>Bacillati</taxon>
        <taxon>Bacillota</taxon>
        <taxon>Bacilli</taxon>
        <taxon>Bacillales</taxon>
        <taxon>Paenibacillaceae</taxon>
        <taxon>Paenibacillus</taxon>
    </lineage>
</organism>
<feature type="transmembrane region" description="Helical" evidence="1">
    <location>
        <begin position="7"/>
        <end position="26"/>
    </location>
</feature>
<reference evidence="2" key="1">
    <citation type="submission" date="2022-01" db="EMBL/GenBank/DDBJ databases">
        <authorList>
            <person name="Criscuolo A."/>
        </authorList>
    </citation>
    <scope>NUCLEOTIDE SEQUENCE</scope>
    <source>
        <strain evidence="2">CIP111893</strain>
    </source>
</reference>
<dbReference type="EMBL" id="CAKMMF010000032">
    <property type="protein sequence ID" value="CAH1219228.1"/>
    <property type="molecule type" value="Genomic_DNA"/>
</dbReference>
<sequence>MMSKRRRILLIAGYFLLAIWLLLFFASYESGFILLLMFPFLFIFKDTFVVFSVLFSVYLFFKSKKWLSEERLAGVAFLIPAVLIAIVIVVPILQREIDLKTKEPNDELIRSYIESNNISSSNLINMSEPLLNYHAEEKHLELYLRIDREKFFDFMKTASNGESRIMDEDTARYMMNRFYLDLINLPSNIAEATRAPEKITVYGYWGDELICTTYFEMGNGVHYRIKEPYPKVVLSGIGDEWYLQYTLNGESKDLLFREEVVPSEFSYEILDDSLIASLKKK</sequence>
<name>A0ABM9CN78_9BACL</name>
<evidence type="ECO:0000256" key="1">
    <source>
        <dbReference type="SAM" id="Phobius"/>
    </source>
</evidence>